<evidence type="ECO:0000313" key="2">
    <source>
        <dbReference type="Proteomes" id="UP000632659"/>
    </source>
</evidence>
<dbReference type="EMBL" id="JACRTL010000002">
    <property type="protein sequence ID" value="MBC8610333.1"/>
    <property type="molecule type" value="Genomic_DNA"/>
</dbReference>
<comment type="caution">
    <text evidence="1">The sequence shown here is derived from an EMBL/GenBank/DDBJ whole genome shotgun (WGS) entry which is preliminary data.</text>
</comment>
<gene>
    <name evidence="1" type="ORF">H8702_04225</name>
</gene>
<reference evidence="1" key="1">
    <citation type="submission" date="2020-08" db="EMBL/GenBank/DDBJ databases">
        <title>Genome public.</title>
        <authorList>
            <person name="Liu C."/>
            <person name="Sun Q."/>
        </authorList>
    </citation>
    <scope>NUCLEOTIDE SEQUENCE</scope>
    <source>
        <strain evidence="1">NSJ-15</strain>
    </source>
</reference>
<evidence type="ECO:0000313" key="1">
    <source>
        <dbReference type="EMBL" id="MBC8610333.1"/>
    </source>
</evidence>
<organism evidence="1 2">
    <name type="scientific">Massiliimalia timonensis</name>
    <dbReference type="NCBI Taxonomy" id="1987501"/>
    <lineage>
        <taxon>Bacteria</taxon>
        <taxon>Bacillati</taxon>
        <taxon>Bacillota</taxon>
        <taxon>Clostridia</taxon>
        <taxon>Eubacteriales</taxon>
        <taxon>Oscillospiraceae</taxon>
        <taxon>Massiliimalia</taxon>
    </lineage>
</organism>
<evidence type="ECO:0008006" key="3">
    <source>
        <dbReference type="Google" id="ProtNLM"/>
    </source>
</evidence>
<protein>
    <recommendedName>
        <fullName evidence="3">ATP-binding protein</fullName>
    </recommendedName>
</protein>
<dbReference type="RefSeq" id="WP_154825093.1">
    <property type="nucleotide sequence ID" value="NZ_JACRTL010000002.1"/>
</dbReference>
<sequence length="202" mass="22925">MGIPVLILGESGSGKSSSLRNFETDEISIFNIAGKPLPFRKKLSKVTTSDYKTIMAGLQQSRKKAFAIDDSQYLLCFELFDKAKETGFQKFTDMAVNFYRLIQFIIKSLPEDVVVYFLHHVETTAEGKTKAKTVGKMLDEKLTVEGLFSIVLLCQTDGQRHYFATQSDGYTTAKSPMGLFESNEIDNDLKMVDQKIREYWEI</sequence>
<dbReference type="AlphaFoldDB" id="A0A8J6TU45"/>
<keyword evidence="2" id="KW-1185">Reference proteome</keyword>
<proteinExistence type="predicted"/>
<name>A0A8J6TU45_9FIRM</name>
<dbReference type="Proteomes" id="UP000632659">
    <property type="component" value="Unassembled WGS sequence"/>
</dbReference>
<accession>A0A8J6TU45</accession>